<evidence type="ECO:0000313" key="4">
    <source>
        <dbReference type="EMBL" id="ABK15215.1"/>
    </source>
</evidence>
<evidence type="ECO:0000259" key="2">
    <source>
        <dbReference type="Pfam" id="PF02272"/>
    </source>
</evidence>
<keyword evidence="5" id="KW-1185">Reference proteome</keyword>
<dbReference type="AlphaFoldDB" id="A0B941"/>
<dbReference type="PANTHER" id="PTHR30255">
    <property type="entry name" value="SINGLE-STRANDED-DNA-SPECIFIC EXONUCLEASE RECJ"/>
    <property type="match status" value="1"/>
</dbReference>
<dbReference type="SUPFAM" id="SSF64182">
    <property type="entry name" value="DHH phosphoesterases"/>
    <property type="match status" value="1"/>
</dbReference>
<dbReference type="InterPro" id="IPR003156">
    <property type="entry name" value="DHHA1_dom"/>
</dbReference>
<dbReference type="Pfam" id="PF02272">
    <property type="entry name" value="DHHA1"/>
    <property type="match status" value="1"/>
</dbReference>
<protein>
    <submittedName>
        <fullName evidence="4">Phosphoesterase, RecJ domain protein</fullName>
    </submittedName>
</protein>
<evidence type="ECO:0000259" key="3">
    <source>
        <dbReference type="Pfam" id="PF21763"/>
    </source>
</evidence>
<dbReference type="PANTHER" id="PTHR30255:SF3">
    <property type="entry name" value="SINGLE-STRANDED-DNA-SPECIFIC EXONUCLEASE RECJ"/>
    <property type="match status" value="1"/>
</dbReference>
<reference evidence="4 5" key="1">
    <citation type="submission" date="2006-10" db="EMBL/GenBank/DDBJ databases">
        <title>Complete sequence of Methanosaeta thermophila PT.</title>
        <authorList>
            <consortium name="US DOE Joint Genome Institute"/>
            <person name="Copeland A."/>
            <person name="Lucas S."/>
            <person name="Lapidus A."/>
            <person name="Barry K."/>
            <person name="Detter J.C."/>
            <person name="Glavina del Rio T."/>
            <person name="Hammon N."/>
            <person name="Israni S."/>
            <person name="Pitluck S."/>
            <person name="Chain P."/>
            <person name="Malfatti S."/>
            <person name="Shin M."/>
            <person name="Vergez L."/>
            <person name="Schmutz J."/>
            <person name="Larimer F."/>
            <person name="Land M."/>
            <person name="Hauser L."/>
            <person name="Kyrpides N."/>
            <person name="Kim E."/>
            <person name="Smith K.S."/>
            <person name="Ingram-Smith C."/>
            <person name="Richardson P."/>
        </authorList>
    </citation>
    <scope>NUCLEOTIDE SEQUENCE [LARGE SCALE GENOMIC DNA]</scope>
    <source>
        <strain evidence="5">DSM 6194 / JCM 14653 / NBRC 101360 / PT</strain>
    </source>
</reference>
<feature type="domain" description="DHHA1" evidence="2">
    <location>
        <begin position="369"/>
        <end position="461"/>
    </location>
</feature>
<gene>
    <name evidence="4" type="ordered locus">Mthe_1441</name>
</gene>
<dbReference type="STRING" id="349307.Mthe_1441"/>
<dbReference type="Pfam" id="PF01368">
    <property type="entry name" value="DHH"/>
    <property type="match status" value="1"/>
</dbReference>
<dbReference type="InterPro" id="IPR048515">
    <property type="entry name" value="DHH_CID"/>
</dbReference>
<proteinExistence type="predicted"/>
<dbReference type="GO" id="GO:0004527">
    <property type="term" value="F:exonuclease activity"/>
    <property type="evidence" value="ECO:0007669"/>
    <property type="project" value="UniProtKB-KW"/>
</dbReference>
<dbReference type="InterPro" id="IPR038763">
    <property type="entry name" value="DHH_sf"/>
</dbReference>
<dbReference type="GeneID" id="4461895"/>
<dbReference type="InterPro" id="IPR001667">
    <property type="entry name" value="DDH_dom"/>
</dbReference>
<dbReference type="KEGG" id="mtp:Mthe_1441"/>
<sequence>MKIEKICTSLRRLAEDGAEVISRSEDVLVVSHIDADGLTAAGVICTALSRKGIDYTPLFFKQLDSRAIERIADAGSDLVIFTDLGSGMIQEISSFGIRAVIADHHRPGSAEIYRGIVHINPHLLGGDGATHISGSGTAFILANAMGRNEDLSALAVVGAVGDLQDLSSGRLVGLNRRIIEVGSRAGVLSFGPDLKLFGKQTRPVFKMLEYSTDPYIPGLSGDEEACISFLKEIGIRLGGERWRRWIDLDQDERARIVSALIRHGLRSGIPGFRLERLVGEVYTLSREREGTELRDASEFSTLLNATARYGHSRIGLDVCLGDRDRALEEARLLLSQHRQNLLNGIKLVKERGLVQLSHIQYFDAGEEILDTIVGIVAGMVFQIADRSKPILAFAATPDGMLKVSARGTQDLVRAGLDLSRAVSASANEVGGVGGGHSIAAGATIPPQSRDEFLSIIDRVIGEQMKSRGS</sequence>
<dbReference type="RefSeq" id="WP_011696607.1">
    <property type="nucleotide sequence ID" value="NC_008553.1"/>
</dbReference>
<feature type="domain" description="DHH-CID" evidence="3">
    <location>
        <begin position="196"/>
        <end position="278"/>
    </location>
</feature>
<dbReference type="InterPro" id="IPR051673">
    <property type="entry name" value="SSDNA_exonuclease_RecJ"/>
</dbReference>
<dbReference type="HOGENOM" id="CLU_042622_0_0_2"/>
<accession>A0B941</accession>
<dbReference type="Gene3D" id="3.90.1640.30">
    <property type="match status" value="1"/>
</dbReference>
<dbReference type="Proteomes" id="UP000000674">
    <property type="component" value="Chromosome"/>
</dbReference>
<dbReference type="GO" id="GO:0003676">
    <property type="term" value="F:nucleic acid binding"/>
    <property type="evidence" value="ECO:0007669"/>
    <property type="project" value="InterPro"/>
</dbReference>
<dbReference type="Gene3D" id="3.10.310.30">
    <property type="match status" value="1"/>
</dbReference>
<evidence type="ECO:0000313" key="5">
    <source>
        <dbReference type="Proteomes" id="UP000000674"/>
    </source>
</evidence>
<feature type="domain" description="DDH" evidence="1">
    <location>
        <begin position="27"/>
        <end position="145"/>
    </location>
</feature>
<dbReference type="Pfam" id="PF21763">
    <property type="entry name" value="DHH_CID"/>
    <property type="match status" value="1"/>
</dbReference>
<evidence type="ECO:0000259" key="1">
    <source>
        <dbReference type="Pfam" id="PF01368"/>
    </source>
</evidence>
<dbReference type="EMBL" id="CP000477">
    <property type="protein sequence ID" value="ABK15215.1"/>
    <property type="molecule type" value="Genomic_DNA"/>
</dbReference>
<organism evidence="4 5">
    <name type="scientific">Methanothrix thermoacetophila (strain DSM 6194 / JCM 14653 / NBRC 101360 / PT)</name>
    <name type="common">Methanosaeta thermophila</name>
    <dbReference type="NCBI Taxonomy" id="349307"/>
    <lineage>
        <taxon>Archaea</taxon>
        <taxon>Methanobacteriati</taxon>
        <taxon>Methanobacteriota</taxon>
        <taxon>Stenosarchaea group</taxon>
        <taxon>Methanomicrobia</taxon>
        <taxon>Methanotrichales</taxon>
        <taxon>Methanotrichaceae</taxon>
        <taxon>Methanothrix</taxon>
    </lineage>
</organism>
<name>A0B941_METTP</name>